<dbReference type="AlphaFoldDB" id="A0A9X2J957"/>
<feature type="chain" id="PRO_5040929197" evidence="1">
    <location>
        <begin position="19"/>
        <end position="173"/>
    </location>
</feature>
<reference evidence="2" key="1">
    <citation type="journal article" date="2022" name="Arch. Microbiol.">
        <title>Microbulbifer okhotskensis sp. nov., isolated from a deep bottom sediment of the Okhotsk Sea.</title>
        <authorList>
            <person name="Romanenko L."/>
            <person name="Kurilenko V."/>
            <person name="Otstavnykh N."/>
            <person name="Velansky P."/>
            <person name="Isaeva M."/>
            <person name="Mikhailov V."/>
        </authorList>
    </citation>
    <scope>NUCLEOTIDE SEQUENCE</scope>
    <source>
        <strain evidence="2">OS29</strain>
    </source>
</reference>
<dbReference type="Proteomes" id="UP001139028">
    <property type="component" value="Unassembled WGS sequence"/>
</dbReference>
<protein>
    <submittedName>
        <fullName evidence="2">Uncharacterized protein</fullName>
    </submittedName>
</protein>
<organism evidence="2 3">
    <name type="scientific">Microbulbifer okhotskensis</name>
    <dbReference type="NCBI Taxonomy" id="2926617"/>
    <lineage>
        <taxon>Bacteria</taxon>
        <taxon>Pseudomonadati</taxon>
        <taxon>Pseudomonadota</taxon>
        <taxon>Gammaproteobacteria</taxon>
        <taxon>Cellvibrionales</taxon>
        <taxon>Microbulbiferaceae</taxon>
        <taxon>Microbulbifer</taxon>
    </lineage>
</organism>
<keyword evidence="3" id="KW-1185">Reference proteome</keyword>
<keyword evidence="1" id="KW-0732">Signal</keyword>
<dbReference type="EMBL" id="JALBWM010000120">
    <property type="protein sequence ID" value="MCO1336286.1"/>
    <property type="molecule type" value="Genomic_DNA"/>
</dbReference>
<evidence type="ECO:0000256" key="1">
    <source>
        <dbReference type="SAM" id="SignalP"/>
    </source>
</evidence>
<gene>
    <name evidence="2" type="ORF">MO867_18295</name>
</gene>
<feature type="signal peptide" evidence="1">
    <location>
        <begin position="1"/>
        <end position="18"/>
    </location>
</feature>
<evidence type="ECO:0000313" key="3">
    <source>
        <dbReference type="Proteomes" id="UP001139028"/>
    </source>
</evidence>
<accession>A0A9X2J957</accession>
<evidence type="ECO:0000313" key="2">
    <source>
        <dbReference type="EMBL" id="MCO1336286.1"/>
    </source>
</evidence>
<proteinExistence type="predicted"/>
<dbReference type="RefSeq" id="WP_252471866.1">
    <property type="nucleotide sequence ID" value="NZ_JALBWM010000120.1"/>
</dbReference>
<name>A0A9X2J957_9GAMM</name>
<sequence>MRRITLLMCLLLSSAVHAEENQEKGVAEAAKSVVSGIVSFSKDLVGGASEGVADGRKSGKSTDGAILVNTHDDFIANLEAKIITIISSDEGGCYVEIGFKNNNELPVRLIDLKESEAIIVIDEDGYAINLFNGRGNPEELTIPSNAGRKQQFYFATNWDEVKEVRILGEIIEL</sequence>
<comment type="caution">
    <text evidence="2">The sequence shown here is derived from an EMBL/GenBank/DDBJ whole genome shotgun (WGS) entry which is preliminary data.</text>
</comment>